<protein>
    <recommendedName>
        <fullName evidence="4">Sulfotransferase</fullName>
    </recommendedName>
</protein>
<dbReference type="InterPro" id="IPR027417">
    <property type="entry name" value="P-loop_NTPase"/>
</dbReference>
<organism evidence="2 3">
    <name type="scientific">Phaeodactylum tricornutum (strain CCAP 1055/1)</name>
    <dbReference type="NCBI Taxonomy" id="556484"/>
    <lineage>
        <taxon>Eukaryota</taxon>
        <taxon>Sar</taxon>
        <taxon>Stramenopiles</taxon>
        <taxon>Ochrophyta</taxon>
        <taxon>Bacillariophyta</taxon>
        <taxon>Bacillariophyceae</taxon>
        <taxon>Bacillariophycidae</taxon>
        <taxon>Naviculales</taxon>
        <taxon>Phaeodactylaceae</taxon>
        <taxon>Phaeodactylum</taxon>
    </lineage>
</organism>
<evidence type="ECO:0008006" key="4">
    <source>
        <dbReference type="Google" id="ProtNLM"/>
    </source>
</evidence>
<keyword evidence="1" id="KW-0812">Transmembrane</keyword>
<name>B7G4G5_PHATC</name>
<accession>B7G4G5</accession>
<dbReference type="Proteomes" id="UP000000759">
    <property type="component" value="Chromosome 14"/>
</dbReference>
<dbReference type="HOGENOM" id="CLU_892712_0_0_1"/>
<reference evidence="3" key="2">
    <citation type="submission" date="2008-08" db="EMBL/GenBank/DDBJ databases">
        <authorList>
            <consortium name="Diatom Consortium"/>
            <person name="Grigoriev I."/>
            <person name="Grimwood J."/>
            <person name="Kuo A."/>
            <person name="Otillar R.P."/>
            <person name="Salamov A."/>
            <person name="Detter J.C."/>
            <person name="Lindquist E."/>
            <person name="Shapiro H."/>
            <person name="Lucas S."/>
            <person name="Glavina del Rio T."/>
            <person name="Pitluck S."/>
            <person name="Rokhsar D."/>
            <person name="Bowler C."/>
        </authorList>
    </citation>
    <scope>GENOME REANNOTATION</scope>
    <source>
        <strain evidence="3">CCAP 1055/1</strain>
    </source>
</reference>
<dbReference type="Gene3D" id="3.40.50.300">
    <property type="entry name" value="P-loop containing nucleotide triphosphate hydrolases"/>
    <property type="match status" value="1"/>
</dbReference>
<evidence type="ECO:0000313" key="3">
    <source>
        <dbReference type="Proteomes" id="UP000000759"/>
    </source>
</evidence>
<dbReference type="SUPFAM" id="SSF52540">
    <property type="entry name" value="P-loop containing nucleoside triphosphate hydrolases"/>
    <property type="match status" value="1"/>
</dbReference>
<gene>
    <name evidence="2" type="ORF">PHATRDRAFT_47661</name>
</gene>
<evidence type="ECO:0000313" key="2">
    <source>
        <dbReference type="EMBL" id="EEC46610.1"/>
    </source>
</evidence>
<keyword evidence="1" id="KW-0472">Membrane</keyword>
<dbReference type="AlphaFoldDB" id="B7G4G5"/>
<dbReference type="Pfam" id="PF13469">
    <property type="entry name" value="Sulfotransfer_3"/>
    <property type="match status" value="1"/>
</dbReference>
<keyword evidence="1" id="KW-1133">Transmembrane helix</keyword>
<dbReference type="RefSeq" id="XP_002182070.1">
    <property type="nucleotide sequence ID" value="XM_002182034.1"/>
</dbReference>
<dbReference type="eggNOG" id="ENOG502SVIP">
    <property type="taxonomic scope" value="Eukaryota"/>
</dbReference>
<sequence length="312" mass="35746">MFGSKDLRRFRSRSVFFGAILGLASIWSFYNLLQVTLQTNPLDQILLERYPTGKWITGNSFRENVFDAKRECPVSRSDFRSASGVFAIIAGCENSGTTVTSEFIMSAPYLLGAFECGILLSPTPSDFVNVHPFYEWITDGVEKNQWALSTIQRERLLNATCHAEMYSMLHIFSPVYRHFPDSLIVDKTPGYIYELDAVMDRSPGVPVVVSVKSDEDQLRSWTKRYKKPDQTSLLERLQKAKQGLQRALDKYPGRIHVVNTTELYKDPNKAMDQVYDFLGLQWNPEFLSLKHFNIKGKTVGFPQVQPFDAEWQ</sequence>
<feature type="transmembrane region" description="Helical" evidence="1">
    <location>
        <begin position="12"/>
        <end position="30"/>
    </location>
</feature>
<evidence type="ECO:0000256" key="1">
    <source>
        <dbReference type="SAM" id="Phobius"/>
    </source>
</evidence>
<keyword evidence="3" id="KW-1185">Reference proteome</keyword>
<dbReference type="InParanoid" id="B7G4G5"/>
<proteinExistence type="predicted"/>
<dbReference type="EMBL" id="CM000616">
    <property type="protein sequence ID" value="EEC46610.1"/>
    <property type="molecule type" value="Genomic_DNA"/>
</dbReference>
<dbReference type="KEGG" id="pti:PHATRDRAFT_47661"/>
<dbReference type="GeneID" id="7202865"/>
<reference evidence="2 3" key="1">
    <citation type="journal article" date="2008" name="Nature">
        <title>The Phaeodactylum genome reveals the evolutionary history of diatom genomes.</title>
        <authorList>
            <person name="Bowler C."/>
            <person name="Allen A.E."/>
            <person name="Badger J.H."/>
            <person name="Grimwood J."/>
            <person name="Jabbari K."/>
            <person name="Kuo A."/>
            <person name="Maheswari U."/>
            <person name="Martens C."/>
            <person name="Maumus F."/>
            <person name="Otillar R.P."/>
            <person name="Rayko E."/>
            <person name="Salamov A."/>
            <person name="Vandepoele K."/>
            <person name="Beszteri B."/>
            <person name="Gruber A."/>
            <person name="Heijde M."/>
            <person name="Katinka M."/>
            <person name="Mock T."/>
            <person name="Valentin K."/>
            <person name="Verret F."/>
            <person name="Berges J.A."/>
            <person name="Brownlee C."/>
            <person name="Cadoret J.P."/>
            <person name="Chiovitti A."/>
            <person name="Choi C.J."/>
            <person name="Coesel S."/>
            <person name="De Martino A."/>
            <person name="Detter J.C."/>
            <person name="Durkin C."/>
            <person name="Falciatore A."/>
            <person name="Fournet J."/>
            <person name="Haruta M."/>
            <person name="Huysman M.J."/>
            <person name="Jenkins B.D."/>
            <person name="Jiroutova K."/>
            <person name="Jorgensen R.E."/>
            <person name="Joubert Y."/>
            <person name="Kaplan A."/>
            <person name="Kroger N."/>
            <person name="Kroth P.G."/>
            <person name="La Roche J."/>
            <person name="Lindquist E."/>
            <person name="Lommer M."/>
            <person name="Martin-Jezequel V."/>
            <person name="Lopez P.J."/>
            <person name="Lucas S."/>
            <person name="Mangogna M."/>
            <person name="McGinnis K."/>
            <person name="Medlin L.K."/>
            <person name="Montsant A."/>
            <person name="Oudot-Le Secq M.P."/>
            <person name="Napoli C."/>
            <person name="Obornik M."/>
            <person name="Parker M.S."/>
            <person name="Petit J.L."/>
            <person name="Porcel B.M."/>
            <person name="Poulsen N."/>
            <person name="Robison M."/>
            <person name="Rychlewski L."/>
            <person name="Rynearson T.A."/>
            <person name="Schmutz J."/>
            <person name="Shapiro H."/>
            <person name="Siaut M."/>
            <person name="Stanley M."/>
            <person name="Sussman M.R."/>
            <person name="Taylor A.R."/>
            <person name="Vardi A."/>
            <person name="von Dassow P."/>
            <person name="Vyverman W."/>
            <person name="Willis A."/>
            <person name="Wyrwicz L.S."/>
            <person name="Rokhsar D.S."/>
            <person name="Weissenbach J."/>
            <person name="Armbrust E.V."/>
            <person name="Green B.R."/>
            <person name="Van de Peer Y."/>
            <person name="Grigoriev I.V."/>
        </authorList>
    </citation>
    <scope>NUCLEOTIDE SEQUENCE [LARGE SCALE GENOMIC DNA]</scope>
    <source>
        <strain evidence="2 3">CCAP 1055/1</strain>
    </source>
</reference>
<dbReference type="PaxDb" id="2850-Phatr47661"/>